<feature type="transmembrane region" description="Helical" evidence="1">
    <location>
        <begin position="231"/>
        <end position="256"/>
    </location>
</feature>
<reference evidence="2" key="1">
    <citation type="journal article" date="2021" name="Genome Biol. Evol.">
        <title>The assembled and annotated genome of the fairy-ring fungus Marasmius oreades.</title>
        <authorList>
            <person name="Hiltunen M."/>
            <person name="Ament-Velasquez S.L."/>
            <person name="Johannesson H."/>
        </authorList>
    </citation>
    <scope>NUCLEOTIDE SEQUENCE</scope>
    <source>
        <strain evidence="2">03SP1</strain>
    </source>
</reference>
<accession>A0A9P7RLR9</accession>
<name>A0A9P7RLR9_9AGAR</name>
<keyword evidence="3" id="KW-1185">Reference proteome</keyword>
<comment type="caution">
    <text evidence="2">The sequence shown here is derived from an EMBL/GenBank/DDBJ whole genome shotgun (WGS) entry which is preliminary data.</text>
</comment>
<keyword evidence="1" id="KW-0812">Transmembrane</keyword>
<organism evidence="2 3">
    <name type="scientific">Marasmius oreades</name>
    <name type="common">fairy-ring Marasmius</name>
    <dbReference type="NCBI Taxonomy" id="181124"/>
    <lineage>
        <taxon>Eukaryota</taxon>
        <taxon>Fungi</taxon>
        <taxon>Dikarya</taxon>
        <taxon>Basidiomycota</taxon>
        <taxon>Agaricomycotina</taxon>
        <taxon>Agaricomycetes</taxon>
        <taxon>Agaricomycetidae</taxon>
        <taxon>Agaricales</taxon>
        <taxon>Marasmiineae</taxon>
        <taxon>Marasmiaceae</taxon>
        <taxon>Marasmius</taxon>
    </lineage>
</organism>
<proteinExistence type="predicted"/>
<feature type="transmembrane region" description="Helical" evidence="1">
    <location>
        <begin position="20"/>
        <end position="43"/>
    </location>
</feature>
<dbReference type="RefSeq" id="XP_043002507.1">
    <property type="nucleotide sequence ID" value="XM_043160550.1"/>
</dbReference>
<protein>
    <submittedName>
        <fullName evidence="2">Uncharacterized protein</fullName>
    </submittedName>
</protein>
<keyword evidence="1" id="KW-0472">Membrane</keyword>
<keyword evidence="1" id="KW-1133">Transmembrane helix</keyword>
<dbReference type="KEGG" id="more:E1B28_003557"/>
<evidence type="ECO:0000256" key="1">
    <source>
        <dbReference type="SAM" id="Phobius"/>
    </source>
</evidence>
<feature type="transmembrane region" description="Helical" evidence="1">
    <location>
        <begin position="188"/>
        <end position="211"/>
    </location>
</feature>
<feature type="transmembrane region" description="Helical" evidence="1">
    <location>
        <begin position="55"/>
        <end position="88"/>
    </location>
</feature>
<feature type="transmembrane region" description="Helical" evidence="1">
    <location>
        <begin position="141"/>
        <end position="168"/>
    </location>
</feature>
<dbReference type="AlphaFoldDB" id="A0A9P7RLR9"/>
<sequence>MIEDRLAPYFSIRGILTYPIATLIVMFLLYGFYIAIFALSLRVLLRRNNPISRIYLALVITLFVLATLANICEATGLIQQAVLLLSVLKSKDYFRLIRYLQHDAGKTALSVILNLTNVVMNVIADFMLIHRCYSIWGSNELMLYSLGLIAFVINGTILGSLIAASVGYNDTSVLSNVLLFEKANKINTGSWLAVAAFNLLLTLLMAGRIWWITREIREVMGKPIVKRYHKLVAVILESGILYSTALLTSIAVNLALDPDDHGYLPIDLSVITYQMSGIAPTLIIVRIAYRKMVETSIIEGGPISTLHFAARSLEVQQGSKPEV</sequence>
<dbReference type="EMBL" id="CM032191">
    <property type="protein sequence ID" value="KAG7086036.1"/>
    <property type="molecule type" value="Genomic_DNA"/>
</dbReference>
<dbReference type="Proteomes" id="UP001049176">
    <property type="component" value="Chromosome 11"/>
</dbReference>
<evidence type="ECO:0000313" key="3">
    <source>
        <dbReference type="Proteomes" id="UP001049176"/>
    </source>
</evidence>
<dbReference type="GeneID" id="66072633"/>
<gene>
    <name evidence="2" type="ORF">E1B28_003557</name>
</gene>
<feature type="transmembrane region" description="Helical" evidence="1">
    <location>
        <begin position="108"/>
        <end position="129"/>
    </location>
</feature>
<evidence type="ECO:0000313" key="2">
    <source>
        <dbReference type="EMBL" id="KAG7086036.1"/>
    </source>
</evidence>
<dbReference type="OrthoDB" id="3019750at2759"/>
<feature type="transmembrane region" description="Helical" evidence="1">
    <location>
        <begin position="268"/>
        <end position="289"/>
    </location>
</feature>